<evidence type="ECO:0000313" key="2">
    <source>
        <dbReference type="Proteomes" id="UP000515202"/>
    </source>
</evidence>
<dbReference type="Proteomes" id="UP000515202">
    <property type="component" value="Unplaced"/>
</dbReference>
<dbReference type="KEGG" id="pvp:111746165"/>
<gene>
    <name evidence="3" type="primary">LOC111746165</name>
</gene>
<keyword evidence="2" id="KW-1185">Reference proteome</keyword>
<feature type="region of interest" description="Disordered" evidence="1">
    <location>
        <begin position="237"/>
        <end position="298"/>
    </location>
</feature>
<organism evidence="2 3">
    <name type="scientific">Pteropus vampyrus</name>
    <name type="common">Large flying fox</name>
    <dbReference type="NCBI Taxonomy" id="132908"/>
    <lineage>
        <taxon>Eukaryota</taxon>
        <taxon>Metazoa</taxon>
        <taxon>Chordata</taxon>
        <taxon>Craniata</taxon>
        <taxon>Vertebrata</taxon>
        <taxon>Euteleostomi</taxon>
        <taxon>Mammalia</taxon>
        <taxon>Eutheria</taxon>
        <taxon>Laurasiatheria</taxon>
        <taxon>Chiroptera</taxon>
        <taxon>Yinpterochiroptera</taxon>
        <taxon>Pteropodoidea</taxon>
        <taxon>Pteropodidae</taxon>
        <taxon>Pteropodinae</taxon>
        <taxon>Pteropus</taxon>
    </lineage>
</organism>
<dbReference type="AlphaFoldDB" id="A0A6P6D175"/>
<name>A0A6P6D175_PTEVA</name>
<sequence>MALPVEAEDEPGGSLARHRCGPEHRVRDPATPMVLLWDGPHGGREREAKGHPLFQQRRAPSSPGMFVSGRSWFRAYPDPAYQIGLGVVGESIATVSLFSRLSFVLLQHSEQPPSTGLSLHQRLAGAFTTGFYILHVRTHNLWSVRIQAPVRFEWAIKLRVPLPTPSRRAQAGVPAARSGPARPGLRPRSWVGLGAATQACGFAHLFPPLLIPMSHLPPPKTNFRTAAATWLGWPKTRMEEAGDPHPPPPEDHSLGPPPSRRSPDASRLLPPSWFGPKPSSGILRGTGPPTWDPQHPHL</sequence>
<feature type="compositionally biased region" description="Basic and acidic residues" evidence="1">
    <location>
        <begin position="237"/>
        <end position="253"/>
    </location>
</feature>
<evidence type="ECO:0000256" key="1">
    <source>
        <dbReference type="SAM" id="MobiDB-lite"/>
    </source>
</evidence>
<protein>
    <submittedName>
        <fullName evidence="3">Uncharacterized protein LOC111746165</fullName>
    </submittedName>
</protein>
<evidence type="ECO:0000313" key="3">
    <source>
        <dbReference type="RefSeq" id="XP_023392905.1"/>
    </source>
</evidence>
<dbReference type="RefSeq" id="XP_023392905.1">
    <property type="nucleotide sequence ID" value="XM_023537137.1"/>
</dbReference>
<proteinExistence type="predicted"/>
<feature type="compositionally biased region" description="Acidic residues" evidence="1">
    <location>
        <begin position="1"/>
        <end position="11"/>
    </location>
</feature>
<feature type="region of interest" description="Disordered" evidence="1">
    <location>
        <begin position="1"/>
        <end position="26"/>
    </location>
</feature>
<accession>A0A6P6D175</accession>
<dbReference type="GeneID" id="111746165"/>
<reference evidence="3" key="1">
    <citation type="submission" date="2025-08" db="UniProtKB">
        <authorList>
            <consortium name="RefSeq"/>
        </authorList>
    </citation>
    <scope>IDENTIFICATION</scope>
    <source>
        <tissue evidence="3">Kidney</tissue>
    </source>
</reference>